<name>A0A221UWG4_9FLAO</name>
<dbReference type="EMBL" id="CP022515">
    <property type="protein sequence ID" value="ASO05446.1"/>
    <property type="molecule type" value="Genomic_DNA"/>
</dbReference>
<protein>
    <submittedName>
        <fullName evidence="1">Uncharacterized protein</fullName>
    </submittedName>
</protein>
<dbReference type="Proteomes" id="UP000204551">
    <property type="component" value="Chromosome"/>
</dbReference>
<accession>A0A221UWG4</accession>
<dbReference type="AlphaFoldDB" id="A0A221UWG4"/>
<gene>
    <name evidence="1" type="ORF">AREALGSMS7_01986</name>
</gene>
<sequence>MKKSTDKKELSKKATDYQKELNQIFDKALKEVDSELLETLDFVSKLSVEDNSQMFQITTTHSGTAKQNNIYAE</sequence>
<organism evidence="1 2">
    <name type="scientific">Arenibacter algicola</name>
    <dbReference type="NCBI Taxonomy" id="616991"/>
    <lineage>
        <taxon>Bacteria</taxon>
        <taxon>Pseudomonadati</taxon>
        <taxon>Bacteroidota</taxon>
        <taxon>Flavobacteriia</taxon>
        <taxon>Flavobacteriales</taxon>
        <taxon>Flavobacteriaceae</taxon>
        <taxon>Arenibacter</taxon>
    </lineage>
</organism>
<dbReference type="KEGG" id="aalg:AREALGSMS7_01986"/>
<dbReference type="RefSeq" id="WP_093978198.1">
    <property type="nucleotide sequence ID" value="NZ_CP022515.1"/>
</dbReference>
<reference evidence="1 2" key="1">
    <citation type="submission" date="2017-07" db="EMBL/GenBank/DDBJ databases">
        <title>Genome Sequence of Arenibacter algicola Strain SMS7 Isolated from a culture of the Diatom Skeletonema marinoi.</title>
        <authorList>
            <person name="Topel M."/>
            <person name="Pinder M.I.M."/>
            <person name="Johansson O.N."/>
            <person name="Kourtchenko O."/>
            <person name="Godhe A."/>
            <person name="Clarke A.K."/>
        </authorList>
    </citation>
    <scope>NUCLEOTIDE SEQUENCE [LARGE SCALE GENOMIC DNA]</scope>
    <source>
        <strain evidence="1 2">SMS7</strain>
    </source>
</reference>
<evidence type="ECO:0000313" key="1">
    <source>
        <dbReference type="EMBL" id="ASO05446.1"/>
    </source>
</evidence>
<proteinExistence type="predicted"/>
<evidence type="ECO:0000313" key="2">
    <source>
        <dbReference type="Proteomes" id="UP000204551"/>
    </source>
</evidence>